<dbReference type="AlphaFoldDB" id="A0A7R6P9H2"/>
<dbReference type="EMBL" id="AP014546">
    <property type="protein sequence ID" value="BBB28314.1"/>
    <property type="molecule type" value="Genomic_DNA"/>
</dbReference>
<keyword evidence="2" id="KW-0812">Transmembrane</keyword>
<keyword evidence="4" id="KW-1185">Reference proteome</keyword>
<dbReference type="InterPro" id="IPR007445">
    <property type="entry name" value="PilO"/>
</dbReference>
<reference evidence="3 4" key="1">
    <citation type="journal article" date="2008" name="Int. J. Syst. Evol. Microbiol.">
        <title>Neptunomonas japonica sp. nov., an Osedax japonicus symbiont-like bacterium isolated from sediment adjacent to sperm whale carcasses off Kagoshima, Japan.</title>
        <authorList>
            <person name="Miyazaki M."/>
            <person name="Nogi Y."/>
            <person name="Fujiwara Y."/>
            <person name="Kawato M."/>
            <person name="Kubokawa K."/>
            <person name="Horikoshi K."/>
        </authorList>
    </citation>
    <scope>NUCLEOTIDE SEQUENCE [LARGE SCALE GENOMIC DNA]</scope>
    <source>
        <strain evidence="3 4">JAMM 1380</strain>
    </source>
</reference>
<dbReference type="Gene3D" id="1.10.287.540">
    <property type="entry name" value="Helix hairpin bin"/>
    <property type="match status" value="1"/>
</dbReference>
<sequence>MKSQSLKNAFQGFDPNNMDINTAGNWPVGVKAIVYLIIMALVVYAGIHFYVSEQHVQLEREIQKESQLKQEFEKKSFQVANLTALRKQMEDVEGKFSELLGQLPTDKEVPGLLEDISDIGRAAGLQIEQIALEGERKEKFYIELPINIEVEGTYHQMGQFVSGVAAIKRIVTLHDYTLVPTDDGLLKMGISAKTYRYDDTE</sequence>
<evidence type="ECO:0000256" key="2">
    <source>
        <dbReference type="SAM" id="Phobius"/>
    </source>
</evidence>
<name>A0A7R6P9H2_9GAMM</name>
<dbReference type="PIRSF" id="PIRSF016482">
    <property type="entry name" value="PilO"/>
    <property type="match status" value="1"/>
</dbReference>
<protein>
    <submittedName>
        <fullName evidence="3">Type IV pilus assembly protein PilO</fullName>
    </submittedName>
</protein>
<keyword evidence="2" id="KW-0472">Membrane</keyword>
<dbReference type="Gene3D" id="3.30.70.60">
    <property type="match status" value="1"/>
</dbReference>
<evidence type="ECO:0000313" key="3">
    <source>
        <dbReference type="EMBL" id="BBB28314.1"/>
    </source>
</evidence>
<proteinExistence type="predicted"/>
<dbReference type="RefSeq" id="WP_201349030.1">
    <property type="nucleotide sequence ID" value="NZ_AP014546.1"/>
</dbReference>
<evidence type="ECO:0000256" key="1">
    <source>
        <dbReference type="SAM" id="Coils"/>
    </source>
</evidence>
<feature type="transmembrane region" description="Helical" evidence="2">
    <location>
        <begin position="32"/>
        <end position="51"/>
    </location>
</feature>
<keyword evidence="1" id="KW-0175">Coiled coil</keyword>
<organism evidence="3 4">
    <name type="scientific">Neptunomonas japonica JAMM 1380</name>
    <dbReference type="NCBI Taxonomy" id="1441457"/>
    <lineage>
        <taxon>Bacteria</taxon>
        <taxon>Pseudomonadati</taxon>
        <taxon>Pseudomonadota</taxon>
        <taxon>Gammaproteobacteria</taxon>
        <taxon>Oceanospirillales</taxon>
        <taxon>Oceanospirillaceae</taxon>
        <taxon>Neptunomonas</taxon>
    </lineage>
</organism>
<dbReference type="Pfam" id="PF04350">
    <property type="entry name" value="PilO"/>
    <property type="match status" value="1"/>
</dbReference>
<feature type="coiled-coil region" evidence="1">
    <location>
        <begin position="55"/>
        <end position="102"/>
    </location>
</feature>
<gene>
    <name evidence="3" type="primary">pilO</name>
    <name evidence="3" type="ORF">NEJAP_0356</name>
</gene>
<accession>A0A7R6P9H2</accession>
<dbReference type="InterPro" id="IPR014717">
    <property type="entry name" value="Transl_elong_EF1B/ribsomal_bS6"/>
</dbReference>
<dbReference type="PANTHER" id="PTHR39555">
    <property type="entry name" value="FIMBRIAL ASSEMBLY PROTEIN PILO-LIKE PROTEIN-RELATED"/>
    <property type="match status" value="1"/>
</dbReference>
<evidence type="ECO:0000313" key="4">
    <source>
        <dbReference type="Proteomes" id="UP000595332"/>
    </source>
</evidence>
<dbReference type="Proteomes" id="UP000595332">
    <property type="component" value="Chromosome"/>
</dbReference>
<dbReference type="PANTHER" id="PTHR39555:SF1">
    <property type="entry name" value="TYPE IV PILUS INNER MEMBRANE COMPONENT PILO"/>
    <property type="match status" value="1"/>
</dbReference>
<keyword evidence="2" id="KW-1133">Transmembrane helix</keyword>
<dbReference type="GO" id="GO:0043683">
    <property type="term" value="P:type IV pilus assembly"/>
    <property type="evidence" value="ECO:0007669"/>
    <property type="project" value="InterPro"/>
</dbReference>
<dbReference type="GO" id="GO:0043107">
    <property type="term" value="P:type IV pilus-dependent motility"/>
    <property type="evidence" value="ECO:0007669"/>
    <property type="project" value="InterPro"/>
</dbReference>
<dbReference type="KEGG" id="njp:NEJAP_0356"/>